<dbReference type="GO" id="GO:0016887">
    <property type="term" value="F:ATP hydrolysis activity"/>
    <property type="evidence" value="ECO:0007669"/>
    <property type="project" value="InterPro"/>
</dbReference>
<evidence type="ECO:0000256" key="1">
    <source>
        <dbReference type="ARBA" id="ARBA00011040"/>
    </source>
</evidence>
<dbReference type="AlphaFoldDB" id="A0A1M5RN23"/>
<dbReference type="GO" id="GO:0005524">
    <property type="term" value="F:ATP binding"/>
    <property type="evidence" value="ECO:0007669"/>
    <property type="project" value="InterPro"/>
</dbReference>
<dbReference type="InterPro" id="IPR016300">
    <property type="entry name" value="ATPase_ArsA/GET3"/>
</dbReference>
<dbReference type="STRING" id="1121316.SAMN02745207_00617"/>
<dbReference type="RefSeq" id="WP_073336894.1">
    <property type="nucleotide sequence ID" value="NZ_FQXM01000003.1"/>
</dbReference>
<dbReference type="InterPro" id="IPR027417">
    <property type="entry name" value="P-loop_NTPase"/>
</dbReference>
<dbReference type="Proteomes" id="UP000184447">
    <property type="component" value="Unassembled WGS sequence"/>
</dbReference>
<keyword evidence="4" id="KW-1185">Reference proteome</keyword>
<dbReference type="Pfam" id="PF02374">
    <property type="entry name" value="ArsA_ATPase"/>
    <property type="match status" value="1"/>
</dbReference>
<dbReference type="SUPFAM" id="SSF52540">
    <property type="entry name" value="P-loop containing nucleoside triphosphate hydrolases"/>
    <property type="match status" value="1"/>
</dbReference>
<dbReference type="PANTHER" id="PTHR10803:SF3">
    <property type="entry name" value="ATPASE GET3"/>
    <property type="match status" value="1"/>
</dbReference>
<protein>
    <submittedName>
        <fullName evidence="3">Arsenite-transporting ATPase</fullName>
    </submittedName>
</protein>
<dbReference type="OrthoDB" id="9780677at2"/>
<evidence type="ECO:0000313" key="3">
    <source>
        <dbReference type="EMBL" id="SHH27551.1"/>
    </source>
</evidence>
<organism evidence="3 4">
    <name type="scientific">Clostridium grantii DSM 8605</name>
    <dbReference type="NCBI Taxonomy" id="1121316"/>
    <lineage>
        <taxon>Bacteria</taxon>
        <taxon>Bacillati</taxon>
        <taxon>Bacillota</taxon>
        <taxon>Clostridia</taxon>
        <taxon>Eubacteriales</taxon>
        <taxon>Clostridiaceae</taxon>
        <taxon>Clostridium</taxon>
    </lineage>
</organism>
<dbReference type="PANTHER" id="PTHR10803">
    <property type="entry name" value="ARSENICAL PUMP-DRIVING ATPASE ARSENITE-TRANSLOCATING ATPASE"/>
    <property type="match status" value="1"/>
</dbReference>
<gene>
    <name evidence="3" type="ORF">SAMN02745207_00617</name>
</gene>
<dbReference type="EMBL" id="FQXM01000003">
    <property type="protein sequence ID" value="SHH27551.1"/>
    <property type="molecule type" value="Genomic_DNA"/>
</dbReference>
<proteinExistence type="inferred from homology"/>
<accession>A0A1M5RN23</accession>
<dbReference type="CDD" id="cd02035">
    <property type="entry name" value="ArsA"/>
    <property type="match status" value="1"/>
</dbReference>
<evidence type="ECO:0000259" key="2">
    <source>
        <dbReference type="Pfam" id="PF02374"/>
    </source>
</evidence>
<evidence type="ECO:0000313" key="4">
    <source>
        <dbReference type="Proteomes" id="UP000184447"/>
    </source>
</evidence>
<sequence length="307" mass="34506">MNKIVFFGGKGGVGKTTCSAAFAVASANRGKKTLLVSTDPAHSTTHIFERNIGKEIINLQNNLDALEVDGEYESKKYMEGVRANLKTVVSPIIVKEIKKQIDAAAVSPGTEEAALFDKMIEIINEKYEEYDQIIFDTAPTGHTIRLISLPELLGAWLETLIGKRRKALGLMQMAKNAGKKNKKDIEEDAVVTILKKRLDNVNKAKKILIDDKKMSFIFVLNAEKLPIEETKKAVDTLEKYKIHVDTLVINRILPEDISDEFFKNKKNQEEGYLKEISESFKGKNLVKLPMLNSDMRATNIKEIAEFF</sequence>
<feature type="domain" description="ArsA/GET3 Anion-transporting ATPase-like" evidence="2">
    <location>
        <begin position="3"/>
        <end position="305"/>
    </location>
</feature>
<dbReference type="InterPro" id="IPR025723">
    <property type="entry name" value="ArsA/GET3_ATPase-like"/>
</dbReference>
<dbReference type="Gene3D" id="3.40.50.300">
    <property type="entry name" value="P-loop containing nucleotide triphosphate hydrolases"/>
    <property type="match status" value="1"/>
</dbReference>
<name>A0A1M5RN23_9CLOT</name>
<comment type="similarity">
    <text evidence="1">Belongs to the arsA ATPase family.</text>
</comment>
<dbReference type="NCBIfam" id="TIGR00345">
    <property type="entry name" value="GET3_arsA_TRC40"/>
    <property type="match status" value="1"/>
</dbReference>
<reference evidence="3 4" key="1">
    <citation type="submission" date="2016-11" db="EMBL/GenBank/DDBJ databases">
        <authorList>
            <person name="Jaros S."/>
            <person name="Januszkiewicz K."/>
            <person name="Wedrychowicz H."/>
        </authorList>
    </citation>
    <scope>NUCLEOTIDE SEQUENCE [LARGE SCALE GENOMIC DNA]</scope>
    <source>
        <strain evidence="3 4">DSM 8605</strain>
    </source>
</reference>